<evidence type="ECO:0000256" key="1">
    <source>
        <dbReference type="SAM" id="MobiDB-lite"/>
    </source>
</evidence>
<feature type="non-terminal residue" evidence="2">
    <location>
        <position position="1"/>
    </location>
</feature>
<proteinExistence type="predicted"/>
<dbReference type="EMBL" id="CADCTV010000499">
    <property type="protein sequence ID" value="CAA9335393.1"/>
    <property type="molecule type" value="Genomic_DNA"/>
</dbReference>
<dbReference type="GO" id="GO:0004758">
    <property type="term" value="F:serine C-palmitoyltransferase activity"/>
    <property type="evidence" value="ECO:0007669"/>
    <property type="project" value="UniProtKB-EC"/>
</dbReference>
<feature type="compositionally biased region" description="Basic residues" evidence="1">
    <location>
        <begin position="219"/>
        <end position="235"/>
    </location>
</feature>
<dbReference type="AlphaFoldDB" id="A0A6J4LN67"/>
<feature type="compositionally biased region" description="Low complexity" evidence="1">
    <location>
        <begin position="295"/>
        <end position="307"/>
    </location>
</feature>
<feature type="compositionally biased region" description="Low complexity" evidence="1">
    <location>
        <begin position="386"/>
        <end position="399"/>
    </location>
</feature>
<keyword evidence="2" id="KW-0012">Acyltransferase</keyword>
<name>A0A6J4LN67_9BACT</name>
<accession>A0A6J4LN67</accession>
<sequence>GDDRGDGAAYRGPLRQVPPVHGGAGDDGPRAVPVLPADRGVARHRGGDPGRNQDHGGLQQLPGPHPSPVRAGKGPRRAVPLRLRQHRQPLSERHPRHPRGAGKPPGRPDGRRGGAGVQHRLPDQPGHHQRPGHPRLAGGAGPVEPRLAGGRRAAGRRRAGALPARRHGRPAPHAGPAPRRQRRADRHRRRVQHGGQHRRPAHARGDQGGVRRPPAGGRRPLRRRAGGKRRGHGRALRPAGPGGPHHDHLLQVVRLHRRGGGGAGRRDPLPEAPRAPAHLQRQHARLGRGHGAGLPGRHAARAGAPRAAVEERPLPARRPAVAGLRHRGLRDAHHPGGVGEHGKHLHLLARAVRFRRVHQPGAAPRRPRELVPAAHLGDGHAHRRAAGPGARGVRPRGQAAGAGGRRGV</sequence>
<feature type="non-terminal residue" evidence="2">
    <location>
        <position position="408"/>
    </location>
</feature>
<protein>
    <submittedName>
        <fullName evidence="2">Serine palmitoyltransferase</fullName>
        <ecNumber evidence="2">2.3.1.50</ecNumber>
    </submittedName>
</protein>
<feature type="region of interest" description="Disordered" evidence="1">
    <location>
        <begin position="358"/>
        <end position="408"/>
    </location>
</feature>
<keyword evidence="2" id="KW-0808">Transferase</keyword>
<feature type="region of interest" description="Disordered" evidence="1">
    <location>
        <begin position="1"/>
        <end position="313"/>
    </location>
</feature>
<reference evidence="2" key="1">
    <citation type="submission" date="2020-02" db="EMBL/GenBank/DDBJ databases">
        <authorList>
            <person name="Meier V. D."/>
        </authorList>
    </citation>
    <scope>NUCLEOTIDE SEQUENCE</scope>
    <source>
        <strain evidence="2">AVDCRST_MAG89</strain>
    </source>
</reference>
<feature type="compositionally biased region" description="Basic and acidic residues" evidence="1">
    <location>
        <begin position="45"/>
        <end position="54"/>
    </location>
</feature>
<organism evidence="2">
    <name type="scientific">uncultured Gemmatimonadota bacterium</name>
    <dbReference type="NCBI Taxonomy" id="203437"/>
    <lineage>
        <taxon>Bacteria</taxon>
        <taxon>Pseudomonadati</taxon>
        <taxon>Gemmatimonadota</taxon>
        <taxon>environmental samples</taxon>
    </lineage>
</organism>
<evidence type="ECO:0000313" key="2">
    <source>
        <dbReference type="EMBL" id="CAA9335393.1"/>
    </source>
</evidence>
<gene>
    <name evidence="2" type="ORF">AVDCRST_MAG89-2357</name>
</gene>
<feature type="compositionally biased region" description="Basic residues" evidence="1">
    <location>
        <begin position="153"/>
        <end position="170"/>
    </location>
</feature>
<feature type="compositionally biased region" description="Basic residues" evidence="1">
    <location>
        <begin position="179"/>
        <end position="202"/>
    </location>
</feature>
<dbReference type="EC" id="2.3.1.50" evidence="2"/>